<evidence type="ECO:0000313" key="2">
    <source>
        <dbReference type="Proteomes" id="UP000698242"/>
    </source>
</evidence>
<name>A0A921TBZ7_9RHOB</name>
<dbReference type="AlphaFoldDB" id="A0A921TBZ7"/>
<gene>
    <name evidence="1" type="ORF">PMES_02594</name>
</gene>
<dbReference type="EMBL" id="APKE01000032">
    <property type="protein sequence ID" value="KAF0675073.1"/>
    <property type="molecule type" value="Genomic_DNA"/>
</dbReference>
<evidence type="ECO:0008006" key="3">
    <source>
        <dbReference type="Google" id="ProtNLM"/>
    </source>
</evidence>
<accession>A0A921TBZ7</accession>
<dbReference type="Proteomes" id="UP000698242">
    <property type="component" value="Unassembled WGS sequence"/>
</dbReference>
<evidence type="ECO:0000313" key="1">
    <source>
        <dbReference type="EMBL" id="KAF0675073.1"/>
    </source>
</evidence>
<reference evidence="1" key="1">
    <citation type="submission" date="2013-03" db="EMBL/GenBank/DDBJ databases">
        <title>Genome Sequence of the Profundibacterium mesophilum strain KAUST100406-0324T from Red Sea, a novel genus in the family Rhodobacteraceae.</title>
        <authorList>
            <person name="Essack M."/>
            <person name="Alam I."/>
            <person name="Lafi F."/>
            <person name="Alawi W."/>
            <person name="Kamanu F."/>
            <person name="Al-Suwailem A."/>
            <person name="Lee O.O."/>
            <person name="Xu Y."/>
            <person name="Bajic V."/>
            <person name="Qian P.-Y."/>
            <person name="Archer J."/>
        </authorList>
    </citation>
    <scope>NUCLEOTIDE SEQUENCE</scope>
    <source>
        <strain evidence="1">KAUST100406-0324</strain>
    </source>
</reference>
<comment type="caution">
    <text evidence="1">The sequence shown here is derived from an EMBL/GenBank/DDBJ whole genome shotgun (WGS) entry which is preliminary data.</text>
</comment>
<protein>
    <recommendedName>
        <fullName evidence="3">HK97 gp10 family phage protein</fullName>
    </recommendedName>
</protein>
<organism evidence="1 2">
    <name type="scientific">Profundibacterium mesophilum KAUST100406-0324</name>
    <dbReference type="NCBI Taxonomy" id="1037889"/>
    <lineage>
        <taxon>Bacteria</taxon>
        <taxon>Pseudomonadati</taxon>
        <taxon>Pseudomonadota</taxon>
        <taxon>Alphaproteobacteria</taxon>
        <taxon>Rhodobacterales</taxon>
        <taxon>Roseobacteraceae</taxon>
        <taxon>Profundibacterium</taxon>
    </lineage>
</organism>
<sequence>MAQSFSVQMRGWSEKAKRNARLVVLDAIQTTATDMSQRQASIKETGTFEVGKVPVDTGELIASLRVDIDGSTTAQGTKAGAGSTPPDYSAGLAGFKLGDTVSIAFTARHARFMEYGHGGTPGRFFVRGAVQKWANNVAASAAKLRDDQ</sequence>
<proteinExistence type="predicted"/>
<keyword evidence="2" id="KW-1185">Reference proteome</keyword>